<gene>
    <name evidence="2" type="ORF">DFP90_101945</name>
</gene>
<keyword evidence="1" id="KW-0812">Transmembrane</keyword>
<keyword evidence="3" id="KW-1185">Reference proteome</keyword>
<dbReference type="RefSeq" id="WP_115935221.1">
    <property type="nucleotide sequence ID" value="NZ_QRDW01000001.1"/>
</dbReference>
<feature type="transmembrane region" description="Helical" evidence="1">
    <location>
        <begin position="63"/>
        <end position="82"/>
    </location>
</feature>
<organism evidence="2 3">
    <name type="scientific">Aestuariispira insulae</name>
    <dbReference type="NCBI Taxonomy" id="1461337"/>
    <lineage>
        <taxon>Bacteria</taxon>
        <taxon>Pseudomonadati</taxon>
        <taxon>Pseudomonadota</taxon>
        <taxon>Alphaproteobacteria</taxon>
        <taxon>Rhodospirillales</taxon>
        <taxon>Kiloniellaceae</taxon>
        <taxon>Aestuariispira</taxon>
    </lineage>
</organism>
<comment type="caution">
    <text evidence="2">The sequence shown here is derived from an EMBL/GenBank/DDBJ whole genome shotgun (WGS) entry which is preliminary data.</text>
</comment>
<reference evidence="2 3" key="1">
    <citation type="submission" date="2018-07" db="EMBL/GenBank/DDBJ databases">
        <title>Genomic Encyclopedia of Type Strains, Phase III (KMG-III): the genomes of soil and plant-associated and newly described type strains.</title>
        <authorList>
            <person name="Whitman W."/>
        </authorList>
    </citation>
    <scope>NUCLEOTIDE SEQUENCE [LARGE SCALE GENOMIC DNA]</scope>
    <source>
        <strain evidence="2 3">CECT 8488</strain>
    </source>
</reference>
<dbReference type="AlphaFoldDB" id="A0A3D9HXB3"/>
<name>A0A3D9HXB3_9PROT</name>
<keyword evidence="1" id="KW-0472">Membrane</keyword>
<dbReference type="Proteomes" id="UP000256845">
    <property type="component" value="Unassembled WGS sequence"/>
</dbReference>
<keyword evidence="1" id="KW-1133">Transmembrane helix</keyword>
<dbReference type="EMBL" id="QRDW01000001">
    <property type="protein sequence ID" value="RED54142.1"/>
    <property type="molecule type" value="Genomic_DNA"/>
</dbReference>
<feature type="transmembrane region" description="Helical" evidence="1">
    <location>
        <begin position="30"/>
        <end position="51"/>
    </location>
</feature>
<sequence length="115" mass="12722">MGQRSPFEPEFHEAEADDPRMAARLQARNVIIGSAVVMIPLSVIMLIITMIVWKSVPDLPSDLWASALLHPFLSAGLLLLALSIHRRGGYRISSVLAVLPVVNLVYFIGRFLSWA</sequence>
<evidence type="ECO:0000313" key="3">
    <source>
        <dbReference type="Proteomes" id="UP000256845"/>
    </source>
</evidence>
<feature type="transmembrane region" description="Helical" evidence="1">
    <location>
        <begin position="94"/>
        <end position="112"/>
    </location>
</feature>
<evidence type="ECO:0000313" key="2">
    <source>
        <dbReference type="EMBL" id="RED54142.1"/>
    </source>
</evidence>
<protein>
    <submittedName>
        <fullName evidence="2">Uncharacterized protein</fullName>
    </submittedName>
</protein>
<evidence type="ECO:0000256" key="1">
    <source>
        <dbReference type="SAM" id="Phobius"/>
    </source>
</evidence>
<proteinExistence type="predicted"/>
<accession>A0A3D9HXB3</accession>